<gene>
    <name evidence="1" type="ORF">I551_2769</name>
</gene>
<proteinExistence type="predicted"/>
<organism evidence="1 2">
    <name type="scientific">Mycobacterium ulcerans str. Harvey</name>
    <dbReference type="NCBI Taxonomy" id="1299332"/>
    <lineage>
        <taxon>Bacteria</taxon>
        <taxon>Bacillati</taxon>
        <taxon>Actinomycetota</taxon>
        <taxon>Actinomycetes</taxon>
        <taxon>Mycobacteriales</taxon>
        <taxon>Mycobacteriaceae</taxon>
        <taxon>Mycobacterium</taxon>
        <taxon>Mycobacterium ulcerans group</taxon>
    </lineage>
</organism>
<keyword evidence="2" id="KW-1185">Reference proteome</keyword>
<evidence type="ECO:0000313" key="2">
    <source>
        <dbReference type="Proteomes" id="UP000020681"/>
    </source>
</evidence>
<protein>
    <submittedName>
        <fullName evidence="1">Proline and glycine rich transmembrane domain protein</fullName>
    </submittedName>
</protein>
<reference evidence="1 2" key="1">
    <citation type="submission" date="2014-01" db="EMBL/GenBank/DDBJ databases">
        <authorList>
            <person name="Dobos K."/>
            <person name="Lenaerts A."/>
            <person name="Ordway D."/>
            <person name="DeGroote M.A."/>
            <person name="Parker T."/>
            <person name="Sizemore C."/>
            <person name="Tallon L.J."/>
            <person name="Sadzewicz L.K."/>
            <person name="Sengamalay N."/>
            <person name="Fraser C.M."/>
            <person name="Hine E."/>
            <person name="Shefchek K.A."/>
            <person name="Das S.P."/>
            <person name="Tettelin H."/>
        </authorList>
    </citation>
    <scope>NUCLEOTIDE SEQUENCE [LARGE SCALE GENOMIC DNA]</scope>
    <source>
        <strain evidence="1 2">Harvey</strain>
    </source>
</reference>
<keyword evidence="1" id="KW-0812">Transmembrane</keyword>
<keyword evidence="1" id="KW-0472">Membrane</keyword>
<evidence type="ECO:0000313" key="1">
    <source>
        <dbReference type="EMBL" id="EUA90751.1"/>
    </source>
</evidence>
<sequence length="40" mass="4223">MTIGTTRAIAFWVNRFHAQLMASPTLKGGLAGPPNPGWVG</sequence>
<accession>A0ABP3ALJ5</accession>
<name>A0ABP3ALJ5_MYCUL</name>
<dbReference type="EMBL" id="JAOL01000099">
    <property type="protein sequence ID" value="EUA90751.1"/>
    <property type="molecule type" value="Genomic_DNA"/>
</dbReference>
<dbReference type="Proteomes" id="UP000020681">
    <property type="component" value="Unassembled WGS sequence"/>
</dbReference>
<comment type="caution">
    <text evidence="1">The sequence shown here is derived from an EMBL/GenBank/DDBJ whole genome shotgun (WGS) entry which is preliminary data.</text>
</comment>